<sequence>MVDATGQTFTCRMPSSASRVSTLLNVANPPDVDLSRASSETASLVPIPSGDSSDVEDLSQSQPKDLLEQLKSLCFLRQEGMWTYEACYKKQTRQYRHALQRMNVGGIQSQAVAAEDFSCGQYEEEDQDWEVRHDVSTTGMPMTYIRHMLKDGAECSLTGAQRSSEVRFTCIPQHSDNVLVLVKEFPTCHYIFVVATPFLCTHPLFKPQPERTQAIKCYPDVVPPDNSQSLHQSYPPTLDKEDPTAHSEMLLNLDHHETALEDFDFLNEPSSMQKDGENQELEGGHVTGGTMPLQQPVPPQIAKPAVHMTYRLPVSDAQLDLKKELEEGLLDRVRAEAEERLVDEQPLEMVKAEAEERLVDEQSLEMVKAESEERLVDEQSLEMVKAESEESLLDEQPLEMVKAEERLVDEQSLETVKAEAEVTLLDEQSLETVKAEAEVTLLDEQSLEMVKAESEESLLDEQSLEIQIDERVVTVEEEEELADTWPEGEGTADARPEGEFEECLSNDRELYIDSVDEGGFNSIDERGVSSSPVHGSIDAEVYTEVEGETFDEKAIEARLQFEGVLTGDGQVSKGEQDEPLNAPSNVQESPGCSTENEQCSTLRDTEQKHSG</sequence>
<dbReference type="AlphaFoldDB" id="A0A250X853"/>
<keyword evidence="2" id="KW-0732">Signal</keyword>
<keyword evidence="4" id="KW-1015">Disulfide bond</keyword>
<evidence type="ECO:0000256" key="4">
    <source>
        <dbReference type="ARBA" id="ARBA00023157"/>
    </source>
</evidence>
<evidence type="ECO:0000256" key="6">
    <source>
        <dbReference type="SAM" id="MobiDB-lite"/>
    </source>
</evidence>
<dbReference type="GO" id="GO:0030970">
    <property type="term" value="P:retrograde protein transport, ER to cytosol"/>
    <property type="evidence" value="ECO:0007669"/>
    <property type="project" value="TreeGrafter"/>
</dbReference>
<feature type="region of interest" description="Disordered" evidence="6">
    <location>
        <begin position="566"/>
        <end position="611"/>
    </location>
</feature>
<dbReference type="InterPro" id="IPR012913">
    <property type="entry name" value="OS9-like_dom"/>
</dbReference>
<proteinExistence type="predicted"/>
<dbReference type="GO" id="GO:0030968">
    <property type="term" value="P:endoplasmic reticulum unfolded protein response"/>
    <property type="evidence" value="ECO:0007669"/>
    <property type="project" value="InterPro"/>
</dbReference>
<feature type="compositionally biased region" description="Polar residues" evidence="6">
    <location>
        <begin position="582"/>
        <end position="602"/>
    </location>
</feature>
<keyword evidence="5" id="KW-0175">Coiled coil</keyword>
<feature type="region of interest" description="Disordered" evidence="6">
    <location>
        <begin position="34"/>
        <end position="61"/>
    </location>
</feature>
<evidence type="ECO:0000256" key="3">
    <source>
        <dbReference type="ARBA" id="ARBA00022824"/>
    </source>
</evidence>
<dbReference type="STRING" id="1157962.A0A250X853"/>
<evidence type="ECO:0000256" key="2">
    <source>
        <dbReference type="ARBA" id="ARBA00022729"/>
    </source>
</evidence>
<dbReference type="Gene3D" id="2.70.130.10">
    <property type="entry name" value="Mannose-6-phosphate receptor binding domain"/>
    <property type="match status" value="1"/>
</dbReference>
<dbReference type="EMBL" id="BEGY01000040">
    <property type="protein sequence ID" value="GAX79253.1"/>
    <property type="molecule type" value="Genomic_DNA"/>
</dbReference>
<dbReference type="Proteomes" id="UP000232323">
    <property type="component" value="Unassembled WGS sequence"/>
</dbReference>
<dbReference type="OrthoDB" id="448954at2759"/>
<name>A0A250X853_9CHLO</name>
<comment type="subcellular location">
    <subcellularLocation>
        <location evidence="1">Endoplasmic reticulum</location>
    </subcellularLocation>
</comment>
<dbReference type="PANTHER" id="PTHR15414:SF0">
    <property type="entry name" value="ENDOPLASMIC RETICULUM LECTIN 1"/>
    <property type="match status" value="1"/>
</dbReference>
<reference evidence="8 9" key="1">
    <citation type="submission" date="2017-08" db="EMBL/GenBank/DDBJ databases">
        <title>Acidophilic green algal genome provides insights into adaptation to an acidic environment.</title>
        <authorList>
            <person name="Hirooka S."/>
            <person name="Hirose Y."/>
            <person name="Kanesaki Y."/>
            <person name="Higuchi S."/>
            <person name="Fujiwara T."/>
            <person name="Onuma R."/>
            <person name="Era A."/>
            <person name="Ohbayashi R."/>
            <person name="Uzuka A."/>
            <person name="Nozaki H."/>
            <person name="Yoshikawa H."/>
            <person name="Miyagishima S.Y."/>
        </authorList>
    </citation>
    <scope>NUCLEOTIDE SEQUENCE [LARGE SCALE GENOMIC DNA]</scope>
    <source>
        <strain evidence="8 9">NIES-2499</strain>
    </source>
</reference>
<dbReference type="InterPro" id="IPR044865">
    <property type="entry name" value="MRH_dom"/>
</dbReference>
<dbReference type="PANTHER" id="PTHR15414">
    <property type="entry name" value="OS-9-RELATED"/>
    <property type="match status" value="1"/>
</dbReference>
<dbReference type="GO" id="GO:0005788">
    <property type="term" value="C:endoplasmic reticulum lumen"/>
    <property type="evidence" value="ECO:0007669"/>
    <property type="project" value="TreeGrafter"/>
</dbReference>
<feature type="domain" description="MRH" evidence="7">
    <location>
        <begin position="72"/>
        <end position="202"/>
    </location>
</feature>
<evidence type="ECO:0000313" key="9">
    <source>
        <dbReference type="Proteomes" id="UP000232323"/>
    </source>
</evidence>
<feature type="region of interest" description="Disordered" evidence="6">
    <location>
        <begin position="268"/>
        <end position="289"/>
    </location>
</feature>
<dbReference type="PROSITE" id="PS51914">
    <property type="entry name" value="MRH"/>
    <property type="match status" value="1"/>
</dbReference>
<accession>A0A250X853</accession>
<keyword evidence="3" id="KW-0256">Endoplasmic reticulum</keyword>
<keyword evidence="9" id="KW-1185">Reference proteome</keyword>
<comment type="caution">
    <text evidence="8">The sequence shown here is derived from an EMBL/GenBank/DDBJ whole genome shotgun (WGS) entry which is preliminary data.</text>
</comment>
<dbReference type="SUPFAM" id="SSF50911">
    <property type="entry name" value="Mannose 6-phosphate receptor domain"/>
    <property type="match status" value="1"/>
</dbReference>
<dbReference type="InterPro" id="IPR009011">
    <property type="entry name" value="Man6P_isomerase_rcpt-bd_dom_sf"/>
</dbReference>
<evidence type="ECO:0000313" key="8">
    <source>
        <dbReference type="EMBL" id="GAX79253.1"/>
    </source>
</evidence>
<feature type="region of interest" description="Disordered" evidence="6">
    <location>
        <begin position="480"/>
        <end position="499"/>
    </location>
</feature>
<gene>
    <name evidence="8" type="ORF">CEUSTIGMA_g6693.t1</name>
</gene>
<organism evidence="8 9">
    <name type="scientific">Chlamydomonas eustigma</name>
    <dbReference type="NCBI Taxonomy" id="1157962"/>
    <lineage>
        <taxon>Eukaryota</taxon>
        <taxon>Viridiplantae</taxon>
        <taxon>Chlorophyta</taxon>
        <taxon>core chlorophytes</taxon>
        <taxon>Chlorophyceae</taxon>
        <taxon>CS clade</taxon>
        <taxon>Chlamydomonadales</taxon>
        <taxon>Chlamydomonadaceae</taxon>
        <taxon>Chlamydomonas</taxon>
    </lineage>
</organism>
<protein>
    <recommendedName>
        <fullName evidence="7">MRH domain-containing protein</fullName>
    </recommendedName>
</protein>
<evidence type="ECO:0000256" key="1">
    <source>
        <dbReference type="ARBA" id="ARBA00004240"/>
    </source>
</evidence>
<dbReference type="Pfam" id="PF07915">
    <property type="entry name" value="PRKCSH"/>
    <property type="match status" value="1"/>
</dbReference>
<dbReference type="InterPro" id="IPR045149">
    <property type="entry name" value="OS-9-like"/>
</dbReference>
<evidence type="ECO:0000259" key="7">
    <source>
        <dbReference type="PROSITE" id="PS51914"/>
    </source>
</evidence>
<feature type="coiled-coil region" evidence="5">
    <location>
        <begin position="352"/>
        <end position="389"/>
    </location>
</feature>
<evidence type="ECO:0000256" key="5">
    <source>
        <dbReference type="SAM" id="Coils"/>
    </source>
</evidence>